<protein>
    <submittedName>
        <fullName evidence="1">Uncharacterized protein</fullName>
    </submittedName>
</protein>
<dbReference type="Proteomes" id="UP000225740">
    <property type="component" value="Unassembled WGS sequence"/>
</dbReference>
<dbReference type="EMBL" id="NIZW01000008">
    <property type="protein sequence ID" value="PHQ34972.1"/>
    <property type="molecule type" value="Genomic_DNA"/>
</dbReference>
<evidence type="ECO:0000313" key="2">
    <source>
        <dbReference type="Proteomes" id="UP000225740"/>
    </source>
</evidence>
<keyword evidence="2" id="KW-1185">Reference proteome</keyword>
<organism evidence="1 2">
    <name type="scientific">Rhodopirellula bahusiensis</name>
    <dbReference type="NCBI Taxonomy" id="2014065"/>
    <lineage>
        <taxon>Bacteria</taxon>
        <taxon>Pseudomonadati</taxon>
        <taxon>Planctomycetota</taxon>
        <taxon>Planctomycetia</taxon>
        <taxon>Pirellulales</taxon>
        <taxon>Pirellulaceae</taxon>
        <taxon>Rhodopirellula</taxon>
    </lineage>
</organism>
<dbReference type="RefSeq" id="WP_008670123.1">
    <property type="nucleotide sequence ID" value="NZ_NIZW01000008.1"/>
</dbReference>
<comment type="caution">
    <text evidence="1">The sequence shown here is derived from an EMBL/GenBank/DDBJ whole genome shotgun (WGS) entry which is preliminary data.</text>
</comment>
<dbReference type="AlphaFoldDB" id="A0A2G1W7F3"/>
<reference evidence="1 2" key="1">
    <citation type="submission" date="2017-06" db="EMBL/GenBank/DDBJ databases">
        <title>Description of Rhodopirellula bahusiensis sp. nov.</title>
        <authorList>
            <person name="Kizina J."/>
            <person name="Harder J."/>
        </authorList>
    </citation>
    <scope>NUCLEOTIDE SEQUENCE [LARGE SCALE GENOMIC DNA]</scope>
    <source>
        <strain evidence="1 2">SWK21</strain>
    </source>
</reference>
<evidence type="ECO:0000313" key="1">
    <source>
        <dbReference type="EMBL" id="PHQ34972.1"/>
    </source>
</evidence>
<proteinExistence type="predicted"/>
<gene>
    <name evidence="1" type="ORF">CEE69_11045</name>
</gene>
<name>A0A2G1W7F3_9BACT</name>
<sequence length="203" mass="23478">MNQPEPFPVTTSANHPLLARLVAEIQHGQKFVVDVRNEDESFGLDGYQLSIWSVGSDKPISIFPWDSEINEELIDLKVRSKDLESETSRFAIRLRDELVATESRYGNGFFNRVLVDLVTESYLDKHPDIKDALGRAHSTQVERNSIYHECRDTIAYVIGKRSRELTRQLDYDETTMRRILSKAIARYIDNRFSLSERKQMGLL</sequence>
<accession>A0A2G1W7F3</accession>
<dbReference type="GeneID" id="90608699"/>